<evidence type="ECO:0000256" key="5">
    <source>
        <dbReference type="SAM" id="MobiDB-lite"/>
    </source>
</evidence>
<dbReference type="Gene3D" id="3.30.160.20">
    <property type="match status" value="1"/>
</dbReference>
<evidence type="ECO:0000256" key="3">
    <source>
        <dbReference type="ARBA" id="ARBA00022946"/>
    </source>
</evidence>
<feature type="region of interest" description="Disordered" evidence="5">
    <location>
        <begin position="145"/>
        <end position="173"/>
    </location>
</feature>
<dbReference type="EMBL" id="HBHJ01015626">
    <property type="protein sequence ID" value="CAD9687321.1"/>
    <property type="molecule type" value="Transcribed_RNA"/>
</dbReference>
<evidence type="ECO:0000256" key="2">
    <source>
        <dbReference type="ARBA" id="ARBA00010835"/>
    </source>
</evidence>
<dbReference type="Pfam" id="PF00472">
    <property type="entry name" value="RF-1"/>
    <property type="match status" value="1"/>
</dbReference>
<keyword evidence="4" id="KW-0496">Mitochondrion</keyword>
<accession>A0A7S2S280</accession>
<dbReference type="GO" id="GO:0003747">
    <property type="term" value="F:translation release factor activity"/>
    <property type="evidence" value="ECO:0007669"/>
    <property type="project" value="InterPro"/>
</dbReference>
<proteinExistence type="inferred from homology"/>
<feature type="domain" description="Prokaryotic-type class I peptide chain release factors" evidence="6">
    <location>
        <begin position="74"/>
        <end position="169"/>
    </location>
</feature>
<evidence type="ECO:0000256" key="4">
    <source>
        <dbReference type="ARBA" id="ARBA00023128"/>
    </source>
</evidence>
<comment type="subcellular location">
    <subcellularLocation>
        <location evidence="1">Mitochondrion</location>
    </subcellularLocation>
</comment>
<sequence length="187" mass="20139">MFGSASVLRAGAVRGAVVACCRGLALGYPRVEMPLVGSVAPWRRPGGTAWTTVPVARALGQVRAVHRSHAVSRLTLSENDLEEAFVKGTGPGGQKINKVRNCVQLRHTPTGLTVAVQDGRSLTANRAIARKRLAEKVDLEMNGRESKLGKKVAKKQKQKDRNRRRAKKKAEMLAAAATAVEEELARG</sequence>
<evidence type="ECO:0000313" key="7">
    <source>
        <dbReference type="EMBL" id="CAD9687321.1"/>
    </source>
</evidence>
<dbReference type="InterPro" id="IPR000352">
    <property type="entry name" value="Pep_chain_release_fac_I"/>
</dbReference>
<dbReference type="PANTHER" id="PTHR46203:SF1">
    <property type="entry name" value="MITOCHONDRIAL TRANSLATION RELEASE FACTOR IN RESCUE"/>
    <property type="match status" value="1"/>
</dbReference>
<name>A0A7S2S280_9STRA</name>
<evidence type="ECO:0000259" key="6">
    <source>
        <dbReference type="Pfam" id="PF00472"/>
    </source>
</evidence>
<reference evidence="7" key="1">
    <citation type="submission" date="2021-01" db="EMBL/GenBank/DDBJ databases">
        <authorList>
            <person name="Corre E."/>
            <person name="Pelletier E."/>
            <person name="Niang G."/>
            <person name="Scheremetjew M."/>
            <person name="Finn R."/>
            <person name="Kale V."/>
            <person name="Holt S."/>
            <person name="Cochrane G."/>
            <person name="Meng A."/>
            <person name="Brown T."/>
            <person name="Cohen L."/>
        </authorList>
    </citation>
    <scope>NUCLEOTIDE SEQUENCE</scope>
    <source>
        <strain evidence="7">CCMP1243</strain>
    </source>
</reference>
<dbReference type="SUPFAM" id="SSF75620">
    <property type="entry name" value="Release factor"/>
    <property type="match status" value="1"/>
</dbReference>
<comment type="similarity">
    <text evidence="2">Belongs to the prokaryotic/mitochondrial release factor family.</text>
</comment>
<organism evidence="7">
    <name type="scientific">Rhizochromulina marina</name>
    <dbReference type="NCBI Taxonomy" id="1034831"/>
    <lineage>
        <taxon>Eukaryota</taxon>
        <taxon>Sar</taxon>
        <taxon>Stramenopiles</taxon>
        <taxon>Ochrophyta</taxon>
        <taxon>Dictyochophyceae</taxon>
        <taxon>Rhizochromulinales</taxon>
        <taxon>Rhizochromulina</taxon>
    </lineage>
</organism>
<dbReference type="GO" id="GO:0005739">
    <property type="term" value="C:mitochondrion"/>
    <property type="evidence" value="ECO:0007669"/>
    <property type="project" value="UniProtKB-SubCell"/>
</dbReference>
<dbReference type="AlphaFoldDB" id="A0A7S2S280"/>
<feature type="compositionally biased region" description="Basic residues" evidence="5">
    <location>
        <begin position="149"/>
        <end position="168"/>
    </location>
</feature>
<dbReference type="InterPro" id="IPR045853">
    <property type="entry name" value="Pep_chain_release_fac_I_sf"/>
</dbReference>
<gene>
    <name evidence="7" type="ORF">RMAR1173_LOCUS10373</name>
</gene>
<keyword evidence="3" id="KW-0809">Transit peptide</keyword>
<protein>
    <recommendedName>
        <fullName evidence="6">Prokaryotic-type class I peptide chain release factors domain-containing protein</fullName>
    </recommendedName>
</protein>
<dbReference type="PANTHER" id="PTHR46203">
    <property type="entry name" value="PROBABLE PEPTIDE CHAIN RELEASE FACTOR C12ORF65"/>
    <property type="match status" value="1"/>
</dbReference>
<evidence type="ECO:0000256" key="1">
    <source>
        <dbReference type="ARBA" id="ARBA00004173"/>
    </source>
</evidence>
<dbReference type="InterPro" id="IPR052405">
    <property type="entry name" value="Mito_Transl_Release_Factor"/>
</dbReference>